<evidence type="ECO:0000256" key="5">
    <source>
        <dbReference type="ARBA" id="ARBA00022692"/>
    </source>
</evidence>
<keyword evidence="4 9" id="KW-1003">Cell membrane</keyword>
<comment type="subcellular location">
    <subcellularLocation>
        <location evidence="1 9">Cell membrane</location>
        <topology evidence="1 9">Multi-pass membrane protein</topology>
    </subcellularLocation>
</comment>
<dbReference type="NCBIfam" id="TIGR00835">
    <property type="entry name" value="agcS"/>
    <property type="match status" value="1"/>
</dbReference>
<dbReference type="EMBL" id="NXMA01000006">
    <property type="protein sequence ID" value="TKX32354.1"/>
    <property type="molecule type" value="Genomic_DNA"/>
</dbReference>
<organism evidence="10 11">
    <name type="scientific">Campylobacter aviculae</name>
    <dbReference type="NCBI Taxonomy" id="2510190"/>
    <lineage>
        <taxon>Bacteria</taxon>
        <taxon>Pseudomonadati</taxon>
        <taxon>Campylobacterota</taxon>
        <taxon>Epsilonproteobacteria</taxon>
        <taxon>Campylobacterales</taxon>
        <taxon>Campylobacteraceae</taxon>
        <taxon>Campylobacter</taxon>
    </lineage>
</organism>
<dbReference type="PRINTS" id="PR00175">
    <property type="entry name" value="NAALASMPORT"/>
</dbReference>
<evidence type="ECO:0000313" key="10">
    <source>
        <dbReference type="EMBL" id="TKX32354.1"/>
    </source>
</evidence>
<evidence type="ECO:0000256" key="8">
    <source>
        <dbReference type="ARBA" id="ARBA00023136"/>
    </source>
</evidence>
<keyword evidence="8 9" id="KW-0472">Membrane</keyword>
<dbReference type="InterPro" id="IPR001463">
    <property type="entry name" value="Na/Ala_symport"/>
</dbReference>
<dbReference type="PROSITE" id="PS00873">
    <property type="entry name" value="NA_ALANINE_SYMP"/>
    <property type="match status" value="1"/>
</dbReference>
<evidence type="ECO:0000256" key="7">
    <source>
        <dbReference type="ARBA" id="ARBA00022989"/>
    </source>
</evidence>
<dbReference type="FunFam" id="1.20.1740.10:FF:000004">
    <property type="entry name" value="Sodium:alanine symporter family protein"/>
    <property type="match status" value="1"/>
</dbReference>
<dbReference type="Proteomes" id="UP000310353">
    <property type="component" value="Unassembled WGS sequence"/>
</dbReference>
<evidence type="ECO:0000313" key="11">
    <source>
        <dbReference type="Proteomes" id="UP000310353"/>
    </source>
</evidence>
<dbReference type="GO" id="GO:0005283">
    <property type="term" value="F:amino acid:sodium symporter activity"/>
    <property type="evidence" value="ECO:0007669"/>
    <property type="project" value="InterPro"/>
</dbReference>
<dbReference type="PANTHER" id="PTHR30330">
    <property type="entry name" value="AGSS FAMILY TRANSPORTER, SODIUM-ALANINE"/>
    <property type="match status" value="1"/>
</dbReference>
<comment type="similarity">
    <text evidence="2 9">Belongs to the alanine or glycine:cation symporter (AGCS) (TC 2.A.25) family.</text>
</comment>
<gene>
    <name evidence="10" type="ORF">CQA76_04565</name>
</gene>
<evidence type="ECO:0000256" key="4">
    <source>
        <dbReference type="ARBA" id="ARBA00022475"/>
    </source>
</evidence>
<feature type="transmembrane region" description="Helical" evidence="9">
    <location>
        <begin position="444"/>
        <end position="465"/>
    </location>
</feature>
<dbReference type="PANTHER" id="PTHR30330:SF1">
    <property type="entry name" value="AMINO-ACID CARRIER PROTEIN ALST"/>
    <property type="match status" value="1"/>
</dbReference>
<evidence type="ECO:0000256" key="6">
    <source>
        <dbReference type="ARBA" id="ARBA00022847"/>
    </source>
</evidence>
<dbReference type="AlphaFoldDB" id="A0A4U7BTU0"/>
<feature type="transmembrane region" description="Helical" evidence="9">
    <location>
        <begin position="238"/>
        <end position="259"/>
    </location>
</feature>
<evidence type="ECO:0000256" key="9">
    <source>
        <dbReference type="RuleBase" id="RU363064"/>
    </source>
</evidence>
<keyword evidence="3 9" id="KW-0813">Transport</keyword>
<proteinExistence type="inferred from homology"/>
<feature type="transmembrane region" description="Helical" evidence="9">
    <location>
        <begin position="156"/>
        <end position="175"/>
    </location>
</feature>
<keyword evidence="11" id="KW-1185">Reference proteome</keyword>
<dbReference type="OrthoDB" id="9806926at2"/>
<dbReference type="GO" id="GO:0005886">
    <property type="term" value="C:plasma membrane"/>
    <property type="evidence" value="ECO:0007669"/>
    <property type="project" value="UniProtKB-SubCell"/>
</dbReference>
<keyword evidence="7 9" id="KW-1133">Transmembrane helix</keyword>
<reference evidence="10 11" key="1">
    <citation type="submission" date="2018-05" db="EMBL/GenBank/DDBJ databases">
        <title>Novel Campyloabacter and Helicobacter Species and Strains.</title>
        <authorList>
            <person name="Mannion A.J."/>
            <person name="Shen Z."/>
            <person name="Fox J.G."/>
        </authorList>
    </citation>
    <scope>NUCLEOTIDE SEQUENCE [LARGE SCALE GENOMIC DNA]</scope>
    <source>
        <strain evidence="11">MIT17-670</strain>
    </source>
</reference>
<feature type="transmembrane region" description="Helical" evidence="9">
    <location>
        <begin position="372"/>
        <end position="399"/>
    </location>
</feature>
<keyword evidence="5 9" id="KW-0812">Transmembrane</keyword>
<sequence>MGEQNLNLLASTISLMSEKIIGYLGNIIPYTDTIMVILLIICGIYYSSLTGFVQFRMLKSVFAILTEKNGEQSKEHISPFQALMISTASRVGIGNIAGISYALTTGGAGALFWMWVMAFFGGASAFAESTLAQVYKSKDETGGFKGGPAYYIRKALGSHFFGSFFAFILIITYAYGFNGLQSQTMTSAFKVYYDMFNPGATVGFSSSYWPVVIGIILTIFGAWMFFSHHTKIGKVSSLIVPFMAMAYILLAVIAVLINFDKIPLVIHIVLENAFDFKAIFGGFAGSALVIGIKRGLFSNEAGMGSAPNAAAAALTSHPAKQGIIQAFSVLIDVIVCTSSGFLVLFSMAYLNFHGSNLGDGMPLVQEAMREYYGSFGIHFVTIAIVLFAITSLIGNYYYAQTNVKYLTDSKFVMNLFRITAVAMIFIGSQMNLKLAWSLADLTMAFMATTNIISLLLLGGIVNKVLKDFNSQQKSGLDPHFSASKLGIKNAECWD</sequence>
<accession>A0A4U7BTU0</accession>
<keyword evidence="6 9" id="KW-0769">Symport</keyword>
<evidence type="ECO:0000256" key="3">
    <source>
        <dbReference type="ARBA" id="ARBA00022448"/>
    </source>
</evidence>
<dbReference type="Pfam" id="PF01235">
    <property type="entry name" value="Na_Ala_symp"/>
    <property type="match status" value="1"/>
</dbReference>
<feature type="transmembrane region" description="Helical" evidence="9">
    <location>
        <begin position="411"/>
        <end position="432"/>
    </location>
</feature>
<evidence type="ECO:0000256" key="1">
    <source>
        <dbReference type="ARBA" id="ARBA00004651"/>
    </source>
</evidence>
<name>A0A4U7BTU0_9BACT</name>
<protein>
    <submittedName>
        <fullName evidence="10">Amino acid carrier protein</fullName>
    </submittedName>
</protein>
<feature type="transmembrane region" description="Helical" evidence="9">
    <location>
        <begin position="82"/>
        <end position="104"/>
    </location>
</feature>
<dbReference type="Gene3D" id="1.20.1740.10">
    <property type="entry name" value="Amino acid/polyamine transporter I"/>
    <property type="match status" value="1"/>
</dbReference>
<feature type="transmembrane region" description="Helical" evidence="9">
    <location>
        <begin position="20"/>
        <end position="46"/>
    </location>
</feature>
<evidence type="ECO:0000256" key="2">
    <source>
        <dbReference type="ARBA" id="ARBA00009261"/>
    </source>
</evidence>
<feature type="transmembrane region" description="Helical" evidence="9">
    <location>
        <begin position="207"/>
        <end position="226"/>
    </location>
</feature>
<comment type="caution">
    <text evidence="10">The sequence shown here is derived from an EMBL/GenBank/DDBJ whole genome shotgun (WGS) entry which is preliminary data.</text>
</comment>
<feature type="transmembrane region" description="Helical" evidence="9">
    <location>
        <begin position="329"/>
        <end position="352"/>
    </location>
</feature>